<evidence type="ECO:0008006" key="4">
    <source>
        <dbReference type="Google" id="ProtNLM"/>
    </source>
</evidence>
<evidence type="ECO:0000256" key="1">
    <source>
        <dbReference type="ARBA" id="ARBA00022980"/>
    </source>
</evidence>
<dbReference type="AlphaFoldDB" id="A0A381UDK1"/>
<reference evidence="3" key="1">
    <citation type="submission" date="2018-05" db="EMBL/GenBank/DDBJ databases">
        <authorList>
            <person name="Lanie J.A."/>
            <person name="Ng W.-L."/>
            <person name="Kazmierczak K.M."/>
            <person name="Andrzejewski T.M."/>
            <person name="Davidsen T.M."/>
            <person name="Wayne K.J."/>
            <person name="Tettelin H."/>
            <person name="Glass J.I."/>
            <person name="Rusch D."/>
            <person name="Podicherti R."/>
            <person name="Tsui H.-C.T."/>
            <person name="Winkler M.E."/>
        </authorList>
    </citation>
    <scope>NUCLEOTIDE SEQUENCE</scope>
</reference>
<dbReference type="GO" id="GO:0015935">
    <property type="term" value="C:small ribosomal subunit"/>
    <property type="evidence" value="ECO:0007669"/>
    <property type="project" value="TreeGrafter"/>
</dbReference>
<dbReference type="PANTHER" id="PTHR12919:SF20">
    <property type="entry name" value="SMALL RIBOSOMAL SUBUNIT PROTEIN BS16M"/>
    <property type="match status" value="1"/>
</dbReference>
<dbReference type="Pfam" id="PF00886">
    <property type="entry name" value="Ribosomal_S16"/>
    <property type="match status" value="1"/>
</dbReference>
<dbReference type="HAMAP" id="MF_00385">
    <property type="entry name" value="Ribosomal_bS16"/>
    <property type="match status" value="1"/>
</dbReference>
<evidence type="ECO:0000256" key="2">
    <source>
        <dbReference type="ARBA" id="ARBA00023274"/>
    </source>
</evidence>
<dbReference type="InterPro" id="IPR020592">
    <property type="entry name" value="Ribosomal_bS16_CS"/>
</dbReference>
<keyword evidence="2" id="KW-0687">Ribonucleoprotein</keyword>
<accession>A0A381UDK1</accession>
<dbReference type="NCBIfam" id="TIGR00002">
    <property type="entry name" value="S16"/>
    <property type="match status" value="1"/>
</dbReference>
<name>A0A381UDK1_9ZZZZ</name>
<dbReference type="GO" id="GO:0006412">
    <property type="term" value="P:translation"/>
    <property type="evidence" value="ECO:0007669"/>
    <property type="project" value="InterPro"/>
</dbReference>
<sequence>MVRIRLARGGAKKKPYYRIVVADQRCKRDGRYLERIGFYNPMVKENRFEIDAERLKHWLSVGAQPSDRVGKLMKLANIKV</sequence>
<proteinExistence type="inferred from homology"/>
<dbReference type="PANTHER" id="PTHR12919">
    <property type="entry name" value="30S RIBOSOMAL PROTEIN S16"/>
    <property type="match status" value="1"/>
</dbReference>
<gene>
    <name evidence="3" type="ORF">METZ01_LOCUS79073</name>
</gene>
<dbReference type="InterPro" id="IPR000307">
    <property type="entry name" value="Ribosomal_bS16"/>
</dbReference>
<organism evidence="3">
    <name type="scientific">marine metagenome</name>
    <dbReference type="NCBI Taxonomy" id="408172"/>
    <lineage>
        <taxon>unclassified sequences</taxon>
        <taxon>metagenomes</taxon>
        <taxon>ecological metagenomes</taxon>
    </lineage>
</organism>
<dbReference type="GO" id="GO:0005737">
    <property type="term" value="C:cytoplasm"/>
    <property type="evidence" value="ECO:0007669"/>
    <property type="project" value="UniProtKB-ARBA"/>
</dbReference>
<dbReference type="PROSITE" id="PS00732">
    <property type="entry name" value="RIBOSOMAL_S16"/>
    <property type="match status" value="1"/>
</dbReference>
<keyword evidence="1" id="KW-0689">Ribosomal protein</keyword>
<dbReference type="InterPro" id="IPR023803">
    <property type="entry name" value="Ribosomal_bS16_dom_sf"/>
</dbReference>
<protein>
    <recommendedName>
        <fullName evidence="4">30S ribosomal protein S16</fullName>
    </recommendedName>
</protein>
<dbReference type="GO" id="GO:0003735">
    <property type="term" value="F:structural constituent of ribosome"/>
    <property type="evidence" value="ECO:0007669"/>
    <property type="project" value="InterPro"/>
</dbReference>
<dbReference type="EMBL" id="UINC01006220">
    <property type="protein sequence ID" value="SVA26219.1"/>
    <property type="molecule type" value="Genomic_DNA"/>
</dbReference>
<dbReference type="SUPFAM" id="SSF54565">
    <property type="entry name" value="Ribosomal protein S16"/>
    <property type="match status" value="1"/>
</dbReference>
<evidence type="ECO:0000313" key="3">
    <source>
        <dbReference type="EMBL" id="SVA26219.1"/>
    </source>
</evidence>
<dbReference type="Gene3D" id="3.30.1320.10">
    <property type="match status" value="1"/>
</dbReference>